<sequence>MSITNDIKYKFSTLNIAEKLIVVNVAIFILNALIVFLLQLMPDAIMQWFQLPKSFLDFIVQPWSIVTYAFFHGGFMHLFWNMLLLYFSSRIFLNLFSKRYFLNVYFLGAVLGGAFFLLSYNIFPVFSRVNSPLIGASAAIMAILIFVCTYIPNQEVRLIFFNIKLWYLGVAFVLLDLVQLPLGNSGGHIAHLGGALLGYVYAKKLQEGKDIGSGVDGFVSSISNIFKRKKKSPLKTVHKDTKRASANKASKNEHQKKIDAILDKISKSGYESLSKEEKDFLFKAGKE</sequence>
<dbReference type="OrthoDB" id="680602at2"/>
<evidence type="ECO:0000256" key="6">
    <source>
        <dbReference type="ARBA" id="ARBA00023136"/>
    </source>
</evidence>
<feature type="transmembrane region" description="Helical" evidence="7">
    <location>
        <begin position="62"/>
        <end position="88"/>
    </location>
</feature>
<feature type="transmembrane region" description="Helical" evidence="7">
    <location>
        <begin position="21"/>
        <end position="42"/>
    </location>
</feature>
<feature type="transmembrane region" description="Helical" evidence="7">
    <location>
        <begin position="129"/>
        <end position="151"/>
    </location>
</feature>
<comment type="similarity">
    <text evidence="2">Belongs to the peptidase S54 family.</text>
</comment>
<accession>I3C6K9</accession>
<evidence type="ECO:0000256" key="4">
    <source>
        <dbReference type="ARBA" id="ARBA00022801"/>
    </source>
</evidence>
<name>I3C6K9_9FLAO</name>
<evidence type="ECO:0000256" key="3">
    <source>
        <dbReference type="ARBA" id="ARBA00022692"/>
    </source>
</evidence>
<dbReference type="InterPro" id="IPR022764">
    <property type="entry name" value="Peptidase_S54_rhomboid_dom"/>
</dbReference>
<feature type="domain" description="DUF6576" evidence="9">
    <location>
        <begin position="250"/>
        <end position="281"/>
    </location>
</feature>
<keyword evidence="4" id="KW-0378">Hydrolase</keyword>
<evidence type="ECO:0000256" key="5">
    <source>
        <dbReference type="ARBA" id="ARBA00022989"/>
    </source>
</evidence>
<feature type="domain" description="Peptidase S54 rhomboid" evidence="8">
    <location>
        <begin position="61"/>
        <end position="203"/>
    </location>
</feature>
<evidence type="ECO:0000256" key="2">
    <source>
        <dbReference type="ARBA" id="ARBA00009045"/>
    </source>
</evidence>
<dbReference type="Pfam" id="PF01694">
    <property type="entry name" value="Rhomboid"/>
    <property type="match status" value="1"/>
</dbReference>
<dbReference type="Proteomes" id="UP000004690">
    <property type="component" value="Unassembled WGS sequence"/>
</dbReference>
<dbReference type="HOGENOM" id="CLU_055068_4_0_10"/>
<evidence type="ECO:0000256" key="7">
    <source>
        <dbReference type="SAM" id="Phobius"/>
    </source>
</evidence>
<protein>
    <submittedName>
        <fullName evidence="10">Putative membrane protein</fullName>
    </submittedName>
</protein>
<keyword evidence="5 7" id="KW-1133">Transmembrane helix</keyword>
<evidence type="ECO:0000313" key="11">
    <source>
        <dbReference type="Proteomes" id="UP000004690"/>
    </source>
</evidence>
<dbReference type="EMBL" id="JH651379">
    <property type="protein sequence ID" value="EIJ39252.1"/>
    <property type="molecule type" value="Genomic_DNA"/>
</dbReference>
<dbReference type="GO" id="GO:0004252">
    <property type="term" value="F:serine-type endopeptidase activity"/>
    <property type="evidence" value="ECO:0007669"/>
    <property type="project" value="InterPro"/>
</dbReference>
<dbReference type="Pfam" id="PF20216">
    <property type="entry name" value="DUF6576"/>
    <property type="match status" value="1"/>
</dbReference>
<dbReference type="GO" id="GO:0016020">
    <property type="term" value="C:membrane"/>
    <property type="evidence" value="ECO:0007669"/>
    <property type="project" value="UniProtKB-SubCell"/>
</dbReference>
<gene>
    <name evidence="10" type="ORF">JoomaDRAFT_2264</name>
</gene>
<dbReference type="InterPro" id="IPR046483">
    <property type="entry name" value="DUF6576"/>
</dbReference>
<organism evidence="10 11">
    <name type="scientific">Galbibacter orientalis DSM 19592</name>
    <dbReference type="NCBI Taxonomy" id="926559"/>
    <lineage>
        <taxon>Bacteria</taxon>
        <taxon>Pseudomonadati</taxon>
        <taxon>Bacteroidota</taxon>
        <taxon>Flavobacteriia</taxon>
        <taxon>Flavobacteriales</taxon>
        <taxon>Flavobacteriaceae</taxon>
        <taxon>Galbibacter</taxon>
    </lineage>
</organism>
<dbReference type="AlphaFoldDB" id="I3C6K9"/>
<feature type="transmembrane region" description="Helical" evidence="7">
    <location>
        <begin position="158"/>
        <end position="179"/>
    </location>
</feature>
<evidence type="ECO:0000259" key="8">
    <source>
        <dbReference type="Pfam" id="PF01694"/>
    </source>
</evidence>
<evidence type="ECO:0000256" key="1">
    <source>
        <dbReference type="ARBA" id="ARBA00004141"/>
    </source>
</evidence>
<dbReference type="InterPro" id="IPR050925">
    <property type="entry name" value="Rhomboid_protease_S54"/>
</dbReference>
<dbReference type="eggNOG" id="COG0705">
    <property type="taxonomic scope" value="Bacteria"/>
</dbReference>
<proteinExistence type="inferred from homology"/>
<dbReference type="RefSeq" id="WP_008612641.1">
    <property type="nucleotide sequence ID" value="NZ_JH651379.1"/>
</dbReference>
<dbReference type="PANTHER" id="PTHR43731:SF14">
    <property type="entry name" value="PRESENILIN-ASSOCIATED RHOMBOID-LIKE PROTEIN, MITOCHONDRIAL"/>
    <property type="match status" value="1"/>
</dbReference>
<dbReference type="Gene3D" id="1.20.1540.10">
    <property type="entry name" value="Rhomboid-like"/>
    <property type="match status" value="1"/>
</dbReference>
<dbReference type="STRING" id="926559.JoomaDRAFT_2264"/>
<keyword evidence="3 7" id="KW-0812">Transmembrane</keyword>
<dbReference type="PANTHER" id="PTHR43731">
    <property type="entry name" value="RHOMBOID PROTEASE"/>
    <property type="match status" value="1"/>
</dbReference>
<comment type="subcellular location">
    <subcellularLocation>
        <location evidence="1">Membrane</location>
        <topology evidence="1">Multi-pass membrane protein</topology>
    </subcellularLocation>
</comment>
<evidence type="ECO:0000313" key="10">
    <source>
        <dbReference type="EMBL" id="EIJ39252.1"/>
    </source>
</evidence>
<dbReference type="InterPro" id="IPR035952">
    <property type="entry name" value="Rhomboid-like_sf"/>
</dbReference>
<dbReference type="SUPFAM" id="SSF144091">
    <property type="entry name" value="Rhomboid-like"/>
    <property type="match status" value="1"/>
</dbReference>
<keyword evidence="6 7" id="KW-0472">Membrane</keyword>
<feature type="transmembrane region" description="Helical" evidence="7">
    <location>
        <begin position="100"/>
        <end position="123"/>
    </location>
</feature>
<evidence type="ECO:0000259" key="9">
    <source>
        <dbReference type="Pfam" id="PF20216"/>
    </source>
</evidence>
<keyword evidence="11" id="KW-1185">Reference proteome</keyword>
<reference evidence="10 11" key="1">
    <citation type="submission" date="2012-02" db="EMBL/GenBank/DDBJ databases">
        <title>Improved High-Quality Draft genome of Joostella marina DSM 19592.</title>
        <authorList>
            <consortium name="US DOE Joint Genome Institute (JGI-PGF)"/>
            <person name="Lucas S."/>
            <person name="Copeland A."/>
            <person name="Lapidus A."/>
            <person name="Bruce D."/>
            <person name="Goodwin L."/>
            <person name="Pitluck S."/>
            <person name="Peters L."/>
            <person name="Chertkov O."/>
            <person name="Ovchinnikova G."/>
            <person name="Kyrpides N."/>
            <person name="Mavromatis K."/>
            <person name="Detter J.C."/>
            <person name="Han C."/>
            <person name="Land M."/>
            <person name="Hauser L."/>
            <person name="Markowitz V."/>
            <person name="Cheng J.-F."/>
            <person name="Hugenholtz P."/>
            <person name="Woyke T."/>
            <person name="Wu D."/>
            <person name="Tindall B."/>
            <person name="Brambilla E."/>
            <person name="Klenk H.-P."/>
            <person name="Eisen J.A."/>
        </authorList>
    </citation>
    <scope>NUCLEOTIDE SEQUENCE [LARGE SCALE GENOMIC DNA]</scope>
    <source>
        <strain evidence="10 11">DSM 19592</strain>
    </source>
</reference>